<accession>A0ABV0VFS5</accession>
<keyword evidence="4" id="KW-1185">Reference proteome</keyword>
<feature type="transmembrane region" description="Helical" evidence="2">
    <location>
        <begin position="95"/>
        <end position="114"/>
    </location>
</feature>
<dbReference type="PANTHER" id="PTHR11206">
    <property type="entry name" value="MULTIDRUG RESISTANCE PROTEIN"/>
    <property type="match status" value="1"/>
</dbReference>
<feature type="transmembrane region" description="Helical" evidence="2">
    <location>
        <begin position="54"/>
        <end position="75"/>
    </location>
</feature>
<dbReference type="Proteomes" id="UP001482620">
    <property type="component" value="Unassembled WGS sequence"/>
</dbReference>
<reference evidence="3 4" key="1">
    <citation type="submission" date="2021-06" db="EMBL/GenBank/DDBJ databases">
        <authorList>
            <person name="Palmer J.M."/>
        </authorList>
    </citation>
    <scope>NUCLEOTIDE SEQUENCE [LARGE SCALE GENOMIC DNA]</scope>
    <source>
        <strain evidence="4">if_2019</strain>
        <tissue evidence="3">Muscle</tissue>
    </source>
</reference>
<dbReference type="Pfam" id="PF01554">
    <property type="entry name" value="MatE"/>
    <property type="match status" value="1"/>
</dbReference>
<evidence type="ECO:0000256" key="2">
    <source>
        <dbReference type="SAM" id="Phobius"/>
    </source>
</evidence>
<comment type="caution">
    <text evidence="3">The sequence shown here is derived from an EMBL/GenBank/DDBJ whole genome shotgun (WGS) entry which is preliminary data.</text>
</comment>
<dbReference type="InterPro" id="IPR002528">
    <property type="entry name" value="MATE_fam"/>
</dbReference>
<comment type="similarity">
    <text evidence="1">Belongs to the multi antimicrobial extrusion (MATE) (TC 2.A.66.1) family.</text>
</comment>
<organism evidence="3 4">
    <name type="scientific">Ilyodon furcidens</name>
    <name type="common">goldbreast splitfin</name>
    <dbReference type="NCBI Taxonomy" id="33524"/>
    <lineage>
        <taxon>Eukaryota</taxon>
        <taxon>Metazoa</taxon>
        <taxon>Chordata</taxon>
        <taxon>Craniata</taxon>
        <taxon>Vertebrata</taxon>
        <taxon>Euteleostomi</taxon>
        <taxon>Actinopterygii</taxon>
        <taxon>Neopterygii</taxon>
        <taxon>Teleostei</taxon>
        <taxon>Neoteleostei</taxon>
        <taxon>Acanthomorphata</taxon>
        <taxon>Ovalentaria</taxon>
        <taxon>Atherinomorphae</taxon>
        <taxon>Cyprinodontiformes</taxon>
        <taxon>Goodeidae</taxon>
        <taxon>Ilyodon</taxon>
    </lineage>
</organism>
<keyword evidence="2" id="KW-0472">Membrane</keyword>
<evidence type="ECO:0000256" key="1">
    <source>
        <dbReference type="ARBA" id="ARBA00010199"/>
    </source>
</evidence>
<keyword evidence="2" id="KW-1133">Transmembrane helix</keyword>
<proteinExistence type="inferred from homology"/>
<name>A0ABV0VFS5_9TELE</name>
<feature type="transmembrane region" description="Helical" evidence="2">
    <location>
        <begin position="21"/>
        <end position="42"/>
    </location>
</feature>
<gene>
    <name evidence="3" type="ORF">ILYODFUR_021197</name>
</gene>
<keyword evidence="2" id="KW-0812">Transmembrane</keyword>
<sequence>MQTYGSGNLKRSREVASLSQQYVKIFMPAVSWIFEVGGFLTGVISEVELGAQSIAYQLCVVAYMCPLGFSVAATIRVGNAIGAGNIKQTRLSCKVSIICAFIVVCFVGVCINITRKVIGFIFTSYQMLLQEFLEELENNWLVPFLV</sequence>
<evidence type="ECO:0000313" key="3">
    <source>
        <dbReference type="EMBL" id="MEQ2256125.1"/>
    </source>
</evidence>
<dbReference type="EMBL" id="JAHRIQ010106510">
    <property type="protein sequence ID" value="MEQ2256125.1"/>
    <property type="molecule type" value="Genomic_DNA"/>
</dbReference>
<protein>
    <submittedName>
        <fullName evidence="3">Uncharacterized protein</fullName>
    </submittedName>
</protein>
<evidence type="ECO:0000313" key="4">
    <source>
        <dbReference type="Proteomes" id="UP001482620"/>
    </source>
</evidence>